<sequence>MKARLDWLLVQLQGLSLITHADEKSFLWGPSDTGSSVRLRSLRPAGEHRVGRVLAALVAVPCRELGYPSLWSVSNGTITPGSQPAGVSNGLGAQFFRGSPANYAPLTHAVSAASSSGSPLYEGAATVTDVPESQYDAAAQGRLITSWTPVSPPSM</sequence>
<dbReference type="Proteomes" id="UP000662637">
    <property type="component" value="Unassembled WGS sequence"/>
</dbReference>
<reference evidence="1" key="2">
    <citation type="submission" date="2020-08" db="EMBL/GenBank/DDBJ databases">
        <authorList>
            <person name="Shumante A."/>
            <person name="Zimin A.V."/>
            <person name="Puiu D."/>
            <person name="Salzberg S.L."/>
        </authorList>
    </citation>
    <scope>NUCLEOTIDE SEQUENCE</scope>
    <source>
        <strain evidence="1">WC2-LM</strain>
        <tissue evidence="1">Liver</tissue>
    </source>
</reference>
<proteinExistence type="predicted"/>
<evidence type="ECO:0000313" key="3">
    <source>
        <dbReference type="Proteomes" id="UP000335636"/>
    </source>
</evidence>
<evidence type="ECO:0000313" key="2">
    <source>
        <dbReference type="EMBL" id="VTJ86969.1"/>
    </source>
</evidence>
<evidence type="ECO:0000313" key="1">
    <source>
        <dbReference type="EMBL" id="KAF7477152.1"/>
    </source>
</evidence>
<gene>
    <name evidence="1" type="ORF">GHT09_011770</name>
    <name evidence="2" type="ORF">MONAX_5E041126</name>
</gene>
<dbReference type="Proteomes" id="UP000335636">
    <property type="component" value="Unassembled WGS sequence"/>
</dbReference>
<accession>A0A5E4D180</accession>
<dbReference type="AlphaFoldDB" id="A0A5E4D180"/>
<dbReference type="EMBL" id="CABDUW010002477">
    <property type="protein sequence ID" value="VTJ86969.1"/>
    <property type="molecule type" value="Genomic_DNA"/>
</dbReference>
<reference evidence="2 3" key="1">
    <citation type="submission" date="2019-04" db="EMBL/GenBank/DDBJ databases">
        <authorList>
            <person name="Alioto T."/>
            <person name="Alioto T."/>
        </authorList>
    </citation>
    <scope>NUCLEOTIDE SEQUENCE [LARGE SCALE GENOMIC DNA]</scope>
</reference>
<name>A0A5E4D180_MARMO</name>
<dbReference type="EMBL" id="WJEC01002106">
    <property type="protein sequence ID" value="KAF7477152.1"/>
    <property type="molecule type" value="Genomic_DNA"/>
</dbReference>
<protein>
    <submittedName>
        <fullName evidence="2">Uncharacterized protein</fullName>
    </submittedName>
</protein>
<organism evidence="2 3">
    <name type="scientific">Marmota monax</name>
    <name type="common">Woodchuck</name>
    <dbReference type="NCBI Taxonomy" id="9995"/>
    <lineage>
        <taxon>Eukaryota</taxon>
        <taxon>Metazoa</taxon>
        <taxon>Chordata</taxon>
        <taxon>Craniata</taxon>
        <taxon>Vertebrata</taxon>
        <taxon>Euteleostomi</taxon>
        <taxon>Mammalia</taxon>
        <taxon>Eutheria</taxon>
        <taxon>Euarchontoglires</taxon>
        <taxon>Glires</taxon>
        <taxon>Rodentia</taxon>
        <taxon>Sciuromorpha</taxon>
        <taxon>Sciuridae</taxon>
        <taxon>Xerinae</taxon>
        <taxon>Marmotini</taxon>
        <taxon>Marmota</taxon>
    </lineage>
</organism>
<keyword evidence="3" id="KW-1185">Reference proteome</keyword>